<gene>
    <name evidence="1" type="ORF">GF339_14780</name>
</gene>
<comment type="caution">
    <text evidence="1">The sequence shown here is derived from an EMBL/GenBank/DDBJ whole genome shotgun (WGS) entry which is preliminary data.</text>
</comment>
<accession>A0A9D5JXA1</accession>
<sequence length="86" mass="10577">MTNHDQLRRWVQTWQQAGEALHAIKRQELQQYEYETHLPQIEAMLQWAYEHRTPRLTSGLVEQQRWFMQWRERLLRDAQDDKGQSA</sequence>
<evidence type="ECO:0000313" key="2">
    <source>
        <dbReference type="Proteomes" id="UP000649604"/>
    </source>
</evidence>
<dbReference type="Proteomes" id="UP000649604">
    <property type="component" value="Unassembled WGS sequence"/>
</dbReference>
<protein>
    <submittedName>
        <fullName evidence="1">Uncharacterized protein</fullName>
    </submittedName>
</protein>
<dbReference type="EMBL" id="WJJP01000481">
    <property type="protein sequence ID" value="MBD3325848.1"/>
    <property type="molecule type" value="Genomic_DNA"/>
</dbReference>
<proteinExistence type="predicted"/>
<dbReference type="AlphaFoldDB" id="A0A9D5JXA1"/>
<evidence type="ECO:0000313" key="1">
    <source>
        <dbReference type="EMBL" id="MBD3325848.1"/>
    </source>
</evidence>
<name>A0A9D5JXA1_9BACT</name>
<reference evidence="1" key="1">
    <citation type="submission" date="2019-11" db="EMBL/GenBank/DDBJ databases">
        <title>Microbial mats filling the niche in hypersaline microbial mats.</title>
        <authorList>
            <person name="Wong H.L."/>
            <person name="Macleod F.I."/>
            <person name="White R.A. III"/>
            <person name="Burns B.P."/>
        </authorList>
    </citation>
    <scope>NUCLEOTIDE SEQUENCE</scope>
    <source>
        <strain evidence="1">Rbin_158</strain>
    </source>
</reference>
<organism evidence="1 2">
    <name type="scientific">candidate division KSB3 bacterium</name>
    <dbReference type="NCBI Taxonomy" id="2044937"/>
    <lineage>
        <taxon>Bacteria</taxon>
        <taxon>candidate division KSB3</taxon>
    </lineage>
</organism>